<dbReference type="PROSITE" id="PS51257">
    <property type="entry name" value="PROKAR_LIPOPROTEIN"/>
    <property type="match status" value="1"/>
</dbReference>
<name>A0ABN6NC69_9BACT</name>
<organism evidence="2 3">
    <name type="scientific">Anaeromyxobacter paludicola</name>
    <dbReference type="NCBI Taxonomy" id="2918171"/>
    <lineage>
        <taxon>Bacteria</taxon>
        <taxon>Pseudomonadati</taxon>
        <taxon>Myxococcota</taxon>
        <taxon>Myxococcia</taxon>
        <taxon>Myxococcales</taxon>
        <taxon>Cystobacterineae</taxon>
        <taxon>Anaeromyxobacteraceae</taxon>
        <taxon>Anaeromyxobacter</taxon>
    </lineage>
</organism>
<protein>
    <recommendedName>
        <fullName evidence="4">Lipoprotein</fullName>
    </recommendedName>
</protein>
<evidence type="ECO:0000256" key="1">
    <source>
        <dbReference type="SAM" id="MobiDB-lite"/>
    </source>
</evidence>
<proteinExistence type="predicted"/>
<sequence length="134" mass="13104">MRRRTARLELSLLLAAAAAVGCGPSQRRACVDGEGRRADDARCEHPGASDDWTASNGADAGAPVAAGGGYHWVYYPRPWYGWGFGWGGGGYGGPAPAGFHAGEGGVSRGGFGGTGAAHAAGAGHGGAAGHGAGA</sequence>
<keyword evidence="3" id="KW-1185">Reference proteome</keyword>
<evidence type="ECO:0000313" key="2">
    <source>
        <dbReference type="EMBL" id="BDG09970.1"/>
    </source>
</evidence>
<evidence type="ECO:0008006" key="4">
    <source>
        <dbReference type="Google" id="ProtNLM"/>
    </source>
</evidence>
<dbReference type="EMBL" id="AP025592">
    <property type="protein sequence ID" value="BDG09970.1"/>
    <property type="molecule type" value="Genomic_DNA"/>
</dbReference>
<dbReference type="RefSeq" id="WP_248342368.1">
    <property type="nucleotide sequence ID" value="NZ_AP025592.1"/>
</dbReference>
<evidence type="ECO:0000313" key="3">
    <source>
        <dbReference type="Proteomes" id="UP001162734"/>
    </source>
</evidence>
<dbReference type="Proteomes" id="UP001162734">
    <property type="component" value="Chromosome"/>
</dbReference>
<feature type="region of interest" description="Disordered" evidence="1">
    <location>
        <begin position="33"/>
        <end position="60"/>
    </location>
</feature>
<gene>
    <name evidence="2" type="ORF">AMPC_30830</name>
</gene>
<reference evidence="3" key="1">
    <citation type="journal article" date="2022" name="Int. J. Syst. Evol. Microbiol.">
        <title>Anaeromyxobacter oryzae sp. nov., Anaeromyxobacter diazotrophicus sp. nov. and Anaeromyxobacter paludicola sp. nov., isolated from paddy soils.</title>
        <authorList>
            <person name="Itoh H."/>
            <person name="Xu Z."/>
            <person name="Mise K."/>
            <person name="Masuda Y."/>
            <person name="Ushijima N."/>
            <person name="Hayakawa C."/>
            <person name="Shiratori Y."/>
            <person name="Senoo K."/>
        </authorList>
    </citation>
    <scope>NUCLEOTIDE SEQUENCE [LARGE SCALE GENOMIC DNA]</scope>
    <source>
        <strain evidence="3">Red630</strain>
    </source>
</reference>
<feature type="compositionally biased region" description="Basic and acidic residues" evidence="1">
    <location>
        <begin position="33"/>
        <end position="48"/>
    </location>
</feature>
<accession>A0ABN6NC69</accession>